<gene>
    <name evidence="10" type="primary">cobT</name>
    <name evidence="11" type="ORF">MSL71_2320</name>
</gene>
<feature type="active site" description="Proton acceptor" evidence="10">
    <location>
        <position position="319"/>
    </location>
</feature>
<evidence type="ECO:0000256" key="7">
    <source>
        <dbReference type="ARBA" id="ARBA00022679"/>
    </source>
</evidence>
<dbReference type="GO" id="GO:0009236">
    <property type="term" value="P:cobalamin biosynthetic process"/>
    <property type="evidence" value="ECO:0007669"/>
    <property type="project" value="UniProtKB-UniRule"/>
</dbReference>
<dbReference type="UniPathway" id="UPA00061">
    <property type="reaction ID" value="UER00516"/>
</dbReference>
<evidence type="ECO:0000313" key="12">
    <source>
        <dbReference type="Proteomes" id="UP000507962"/>
    </source>
</evidence>
<keyword evidence="6 10" id="KW-0328">Glycosyltransferase</keyword>
<dbReference type="GO" id="GO:0008939">
    <property type="term" value="F:nicotinate-nucleotide-dimethylbenzimidazole phosphoribosyltransferase activity"/>
    <property type="evidence" value="ECO:0007669"/>
    <property type="project" value="UniProtKB-UniRule"/>
</dbReference>
<keyword evidence="12" id="KW-1185">Reference proteome</keyword>
<comment type="function">
    <text evidence="10">Catalyzes the synthesis of alpha-ribazole-5'-phosphate from nicotinate mononucleotide (NAMN) and 5,6-dimethylbenzimidazole (DMB).</text>
</comment>
<dbReference type="PANTHER" id="PTHR43463">
    <property type="entry name" value="NICOTINATE-NUCLEOTIDE--DIMETHYLBENZIMIDAZOLE PHOSPHORIBOSYLTRANSFERASE"/>
    <property type="match status" value="1"/>
</dbReference>
<dbReference type="PANTHER" id="PTHR43463:SF1">
    <property type="entry name" value="NICOTINATE-NUCLEOTIDE--DIMETHYLBENZIMIDAZOLE PHOSPHORIBOSYLTRANSFERASE"/>
    <property type="match status" value="1"/>
</dbReference>
<evidence type="ECO:0000256" key="1">
    <source>
        <dbReference type="ARBA" id="ARBA00005049"/>
    </source>
</evidence>
<organism evidence="11 12">
    <name type="scientific">Desulfoluna butyratoxydans</name>
    <dbReference type="NCBI Taxonomy" id="231438"/>
    <lineage>
        <taxon>Bacteria</taxon>
        <taxon>Pseudomonadati</taxon>
        <taxon>Thermodesulfobacteriota</taxon>
        <taxon>Desulfobacteria</taxon>
        <taxon>Desulfobacterales</taxon>
        <taxon>Desulfolunaceae</taxon>
        <taxon>Desulfoluna</taxon>
    </lineage>
</organism>
<dbReference type="FunFam" id="3.40.50.10210:FF:000001">
    <property type="entry name" value="Nicotinate-nucleotide--dimethylbenzimidazole phosphoribosyltransferase"/>
    <property type="match status" value="1"/>
</dbReference>
<dbReference type="Proteomes" id="UP000507962">
    <property type="component" value="Unassembled WGS sequence"/>
</dbReference>
<dbReference type="InterPro" id="IPR003200">
    <property type="entry name" value="Nict_dMeBzImd_PRibTrfase"/>
</dbReference>
<dbReference type="Gene3D" id="1.10.1610.10">
    <property type="match status" value="1"/>
</dbReference>
<dbReference type="AlphaFoldDB" id="A0A4U8YGM7"/>
<dbReference type="SUPFAM" id="SSF52733">
    <property type="entry name" value="Nicotinate mononucleotide:5,6-dimethylbenzimidazole phosphoribosyltransferase (CobT)"/>
    <property type="match status" value="1"/>
</dbReference>
<evidence type="ECO:0000256" key="5">
    <source>
        <dbReference type="ARBA" id="ARBA00022573"/>
    </source>
</evidence>
<dbReference type="Gene3D" id="3.40.50.10210">
    <property type="match status" value="1"/>
</dbReference>
<name>A0A4U8YGM7_9BACT</name>
<dbReference type="NCBIfam" id="NF000996">
    <property type="entry name" value="PRK00105.1"/>
    <property type="match status" value="1"/>
</dbReference>
<protein>
    <recommendedName>
        <fullName evidence="4 10">Nicotinate-nucleotide--dimethylbenzimidazole phosphoribosyltransferase</fullName>
        <shortName evidence="10">NN:DBI PRT</shortName>
        <ecNumber evidence="3 10">2.4.2.21</ecNumber>
    </recommendedName>
    <alternativeName>
        <fullName evidence="8 10">N(1)-alpha-phosphoribosyltransferase</fullName>
    </alternativeName>
</protein>
<comment type="catalytic activity">
    <reaction evidence="9 10">
        <text>5,6-dimethylbenzimidazole + nicotinate beta-D-ribonucleotide = alpha-ribazole 5'-phosphate + nicotinate + H(+)</text>
        <dbReference type="Rhea" id="RHEA:11196"/>
        <dbReference type="ChEBI" id="CHEBI:15378"/>
        <dbReference type="ChEBI" id="CHEBI:15890"/>
        <dbReference type="ChEBI" id="CHEBI:32544"/>
        <dbReference type="ChEBI" id="CHEBI:57502"/>
        <dbReference type="ChEBI" id="CHEBI:57918"/>
        <dbReference type="EC" id="2.4.2.21"/>
    </reaction>
</comment>
<dbReference type="CDD" id="cd02439">
    <property type="entry name" value="DMB-PRT_CobT"/>
    <property type="match status" value="1"/>
</dbReference>
<keyword evidence="5 10" id="KW-0169">Cobalamin biosynthesis</keyword>
<evidence type="ECO:0000256" key="4">
    <source>
        <dbReference type="ARBA" id="ARBA00015486"/>
    </source>
</evidence>
<dbReference type="Pfam" id="PF02277">
    <property type="entry name" value="DBI_PRT"/>
    <property type="match status" value="1"/>
</dbReference>
<dbReference type="NCBIfam" id="TIGR03160">
    <property type="entry name" value="cobT_DBIPRT"/>
    <property type="match status" value="1"/>
</dbReference>
<evidence type="ECO:0000256" key="9">
    <source>
        <dbReference type="ARBA" id="ARBA00047340"/>
    </source>
</evidence>
<dbReference type="InterPro" id="IPR017846">
    <property type="entry name" value="Nict_dMeBzImd_PRibTrfase_bact"/>
</dbReference>
<dbReference type="HAMAP" id="MF_00230">
    <property type="entry name" value="CobT"/>
    <property type="match status" value="1"/>
</dbReference>
<evidence type="ECO:0000256" key="2">
    <source>
        <dbReference type="ARBA" id="ARBA00007110"/>
    </source>
</evidence>
<dbReference type="EC" id="2.4.2.21" evidence="3 10"/>
<evidence type="ECO:0000313" key="11">
    <source>
        <dbReference type="EMBL" id="VFQ42611.1"/>
    </source>
</evidence>
<evidence type="ECO:0000256" key="6">
    <source>
        <dbReference type="ARBA" id="ARBA00022676"/>
    </source>
</evidence>
<keyword evidence="7 10" id="KW-0808">Transferase</keyword>
<comment type="pathway">
    <text evidence="1 10">Nucleoside biosynthesis; alpha-ribazole biosynthesis; alpha-ribazole from 5,6-dimethylbenzimidazole: step 1/2.</text>
</comment>
<evidence type="ECO:0000256" key="3">
    <source>
        <dbReference type="ARBA" id="ARBA00011991"/>
    </source>
</evidence>
<evidence type="ECO:0000256" key="8">
    <source>
        <dbReference type="ARBA" id="ARBA00030686"/>
    </source>
</evidence>
<dbReference type="InterPro" id="IPR036087">
    <property type="entry name" value="Nict_dMeBzImd_PRibTrfase_sf"/>
</dbReference>
<proteinExistence type="inferred from homology"/>
<reference evidence="11 12" key="1">
    <citation type="submission" date="2019-03" db="EMBL/GenBank/DDBJ databases">
        <authorList>
            <person name="Nijsse B."/>
        </authorList>
    </citation>
    <scope>NUCLEOTIDE SEQUENCE [LARGE SCALE GENOMIC DNA]</scope>
    <source>
        <strain evidence="11">Desulfoluna butyratoxydans MSL71</strain>
    </source>
</reference>
<dbReference type="EMBL" id="CAADHO010000001">
    <property type="protein sequence ID" value="VFQ42611.1"/>
    <property type="molecule type" value="Genomic_DNA"/>
</dbReference>
<accession>A0A4U8YGM7</accession>
<dbReference type="InterPro" id="IPR023195">
    <property type="entry name" value="Nict_dMeBzImd_PRibTrfase_N"/>
</dbReference>
<evidence type="ECO:0000256" key="10">
    <source>
        <dbReference type="HAMAP-Rule" id="MF_00230"/>
    </source>
</evidence>
<dbReference type="RefSeq" id="WP_180136847.1">
    <property type="nucleotide sequence ID" value="NZ_CAADHO010000001.1"/>
</dbReference>
<comment type="similarity">
    <text evidence="2 10">Belongs to the CobT family.</text>
</comment>
<sequence>MTLLEKTIGSIVGIDRGIETLALARLADQARPQGSLGVLEPLSARLAAIAGKIDVKLEKKVVVTCAGDHGVVEEGVSLFPQEVTEQMVHNFVIKGASINVLAKHAGAESLAADIGVKAEFDPSLPIIHKKVAKGTENFTKGPAMTREQAVAAIEAGIEIVDELVAQGGLDMLGTGDMGIGNTTPSTAIIAVLSGEKVEDLTGRGTGINDEALLRKIDVIKKGIEVNNPDPKDPVDVLAKVGGYEIGALAGLVLGAAAHGVPVVCDGFISTAGALIAGDLAPTAKEYLFASHRSVEVGHTFMHDHLGVDPLLDLGFRLGEGTGAALTMELLDASTRILADVLTFDEVAIKDPHTKG</sequence>